<feature type="domain" description="ABC3 transporter permease C-terminal" evidence="7">
    <location>
        <begin position="303"/>
        <end position="361"/>
    </location>
</feature>
<dbReference type="GO" id="GO:0022857">
    <property type="term" value="F:transmembrane transporter activity"/>
    <property type="evidence" value="ECO:0007669"/>
    <property type="project" value="TreeGrafter"/>
</dbReference>
<proteinExistence type="predicted"/>
<keyword evidence="9" id="KW-1185">Reference proteome</keyword>
<name>E7FU77_ERYRH</name>
<evidence type="ECO:0000256" key="3">
    <source>
        <dbReference type="ARBA" id="ARBA00022692"/>
    </source>
</evidence>
<dbReference type="Proteomes" id="UP000003028">
    <property type="component" value="Unassembled WGS sequence"/>
</dbReference>
<evidence type="ECO:0000256" key="4">
    <source>
        <dbReference type="ARBA" id="ARBA00022989"/>
    </source>
</evidence>
<evidence type="ECO:0000313" key="8">
    <source>
        <dbReference type="EMBL" id="EFY09618.1"/>
    </source>
</evidence>
<dbReference type="InterPro" id="IPR003838">
    <property type="entry name" value="ABC3_permease_C"/>
</dbReference>
<sequence length="457" mass="51484">MSILRRSFIYIFRKKSRTVLIFMILFLISTAILSSITIRKSAHNARESINASINASFELKTNLQTNMGVGDRGFGNISQMMIEKISKHEGIRDFNASIFGEAQLPQLKKVQLEESRIKYQDDQEALLKSHFDLEGTRKSELDSKFVSEVLELHEGRHLNEDDFQKVMVHHDFATLNGLKLHDIITIPESKDRNQNIIKSQKLEIIGIFKGSNKDRANHFSELFENVMLSDLNTAATLRGMEHKPLYESATFYVNNPKKIESIISDVKNMDLDWVRYVVHKADQTFMGLTSSLDNMDGIINKLVTGSIIMSILMLSVVLWLWIGTRVHETGILLSMGMSKLNILSQFVLEVLIIAILSFSLSFMTTDKIARNIGSSIIKQAQTQTIRQQNQELNGMAFGSDANTSVTTKTVDSIDVSITHSELIKVAIIGSVIIIISVLGASNYIIRLKPKEILSQMS</sequence>
<evidence type="ECO:0000256" key="5">
    <source>
        <dbReference type="ARBA" id="ARBA00023136"/>
    </source>
</evidence>
<dbReference type="RefSeq" id="WP_003773667.1">
    <property type="nucleotide sequence ID" value="NZ_ACLK02000001.1"/>
</dbReference>
<evidence type="ECO:0000256" key="2">
    <source>
        <dbReference type="ARBA" id="ARBA00022475"/>
    </source>
</evidence>
<keyword evidence="5 6" id="KW-0472">Membrane</keyword>
<feature type="transmembrane region" description="Helical" evidence="6">
    <location>
        <begin position="302"/>
        <end position="322"/>
    </location>
</feature>
<keyword evidence="4 6" id="KW-1133">Transmembrane helix</keyword>
<dbReference type="PANTHER" id="PTHR30572">
    <property type="entry name" value="MEMBRANE COMPONENT OF TRANSPORTER-RELATED"/>
    <property type="match status" value="1"/>
</dbReference>
<organism evidence="8 9">
    <name type="scientific">Erysipelothrix rhusiopathiae ATCC 19414</name>
    <dbReference type="NCBI Taxonomy" id="525280"/>
    <lineage>
        <taxon>Bacteria</taxon>
        <taxon>Bacillati</taxon>
        <taxon>Bacillota</taxon>
        <taxon>Erysipelotrichia</taxon>
        <taxon>Erysipelotrichales</taxon>
        <taxon>Erysipelotrichaceae</taxon>
        <taxon>Erysipelothrix</taxon>
    </lineage>
</organism>
<evidence type="ECO:0000256" key="6">
    <source>
        <dbReference type="SAM" id="Phobius"/>
    </source>
</evidence>
<dbReference type="AlphaFoldDB" id="E7FU77"/>
<dbReference type="PANTHER" id="PTHR30572:SF9">
    <property type="entry name" value="ABC TRANSPORTER PERMEASE PROTEIN"/>
    <property type="match status" value="1"/>
</dbReference>
<protein>
    <submittedName>
        <fullName evidence="8">Efflux ABC transporter, permease protein</fullName>
    </submittedName>
</protein>
<evidence type="ECO:0000259" key="7">
    <source>
        <dbReference type="Pfam" id="PF02687"/>
    </source>
</evidence>
<accession>E7FU77</accession>
<keyword evidence="2" id="KW-1003">Cell membrane</keyword>
<evidence type="ECO:0000313" key="9">
    <source>
        <dbReference type="Proteomes" id="UP000003028"/>
    </source>
</evidence>
<dbReference type="InterPro" id="IPR050250">
    <property type="entry name" value="Macrolide_Exporter_MacB"/>
</dbReference>
<dbReference type="Pfam" id="PF02687">
    <property type="entry name" value="FtsX"/>
    <property type="match status" value="1"/>
</dbReference>
<dbReference type="GO" id="GO:0005886">
    <property type="term" value="C:plasma membrane"/>
    <property type="evidence" value="ECO:0007669"/>
    <property type="project" value="UniProtKB-SubCell"/>
</dbReference>
<gene>
    <name evidence="8" type="ORF">HMPREF0357_10413</name>
</gene>
<keyword evidence="3 6" id="KW-0812">Transmembrane</keyword>
<evidence type="ECO:0000256" key="1">
    <source>
        <dbReference type="ARBA" id="ARBA00004651"/>
    </source>
</evidence>
<dbReference type="EMBL" id="ACLK02000001">
    <property type="protein sequence ID" value="EFY09618.1"/>
    <property type="molecule type" value="Genomic_DNA"/>
</dbReference>
<feature type="transmembrane region" description="Helical" evidence="6">
    <location>
        <begin position="422"/>
        <end position="445"/>
    </location>
</feature>
<reference evidence="8" key="1">
    <citation type="submission" date="2011-01" db="EMBL/GenBank/DDBJ databases">
        <authorList>
            <person name="Muzny D."/>
            <person name="Qin X."/>
            <person name="Buhay C."/>
            <person name="Dugan-Rocha S."/>
            <person name="Ding Y."/>
            <person name="Chen G."/>
            <person name="Hawes A."/>
            <person name="Holder M."/>
            <person name="Jhangiani S."/>
            <person name="Johnson A."/>
            <person name="Khan Z."/>
            <person name="Li Z."/>
            <person name="Liu W."/>
            <person name="Liu X."/>
            <person name="Perez L."/>
            <person name="Shen H."/>
            <person name="Wang Q."/>
            <person name="Watt J."/>
            <person name="Xi L."/>
            <person name="Xin Y."/>
            <person name="Zhou J."/>
            <person name="Deng J."/>
            <person name="Jiang H."/>
            <person name="Liu Y."/>
            <person name="Qu J."/>
            <person name="Song X.-Z."/>
            <person name="Zhang L."/>
            <person name="Villasana D."/>
            <person name="Johnson A."/>
            <person name="Liu J."/>
            <person name="Liyanage D."/>
            <person name="Lorensuhewa L."/>
            <person name="Robinson T."/>
            <person name="Song A."/>
            <person name="Song B.-B."/>
            <person name="Dinh H."/>
            <person name="Thornton R."/>
            <person name="Coyle M."/>
            <person name="Francisco L."/>
            <person name="Jackson L."/>
            <person name="Javaid M."/>
            <person name="Korchina V."/>
            <person name="Kovar C."/>
            <person name="Mata R."/>
            <person name="Mathew T."/>
            <person name="Ngo R."/>
            <person name="Nguyen L."/>
            <person name="Nguyen N."/>
            <person name="Okwuonu G."/>
            <person name="Ongeri F."/>
            <person name="Pham C."/>
            <person name="Simmons D."/>
            <person name="Wilczek-Boney K."/>
            <person name="Hale W."/>
            <person name="Jakkamsetti A."/>
            <person name="Pham P."/>
            <person name="Ruth R."/>
            <person name="San Lucas F."/>
            <person name="Warren J."/>
            <person name="Zhang J."/>
            <person name="Zhao Z."/>
            <person name="Zhou C."/>
            <person name="Zhu D."/>
            <person name="Lee S."/>
            <person name="Bess C."/>
            <person name="Blankenburg K."/>
            <person name="Forbes L."/>
            <person name="Fu Q."/>
            <person name="Gubbala S."/>
            <person name="Hirani K."/>
            <person name="Jayaseelan J.C."/>
            <person name="Lara F."/>
            <person name="Munidasa M."/>
            <person name="Palculict T."/>
            <person name="Patil S."/>
            <person name="Pu L.-L."/>
            <person name="Saada N."/>
            <person name="Tang L."/>
            <person name="Weissenberger G."/>
            <person name="Zhu Y."/>
            <person name="Hemphill L."/>
            <person name="Shang Y."/>
            <person name="Youmans B."/>
            <person name="Ayvaz T."/>
            <person name="Ross M."/>
            <person name="Santibanez J."/>
            <person name="Aqrawi P."/>
            <person name="Gross S."/>
            <person name="Joshi V."/>
            <person name="Fowler G."/>
            <person name="Nazareth L."/>
            <person name="Reid J."/>
            <person name="Worley K."/>
            <person name="Petrosino J."/>
            <person name="Highlander S."/>
            <person name="Gibbs R."/>
        </authorList>
    </citation>
    <scope>NUCLEOTIDE SEQUENCE [LARGE SCALE GENOMIC DNA]</scope>
    <source>
        <strain evidence="8">ATCC 19414</strain>
    </source>
</reference>
<feature type="transmembrane region" description="Helical" evidence="6">
    <location>
        <begin position="342"/>
        <end position="363"/>
    </location>
</feature>
<comment type="subcellular location">
    <subcellularLocation>
        <location evidence="1">Cell membrane</location>
        <topology evidence="1">Multi-pass membrane protein</topology>
    </subcellularLocation>
</comment>
<dbReference type="OrthoDB" id="9812886at2"/>
<comment type="caution">
    <text evidence="8">The sequence shown here is derived from an EMBL/GenBank/DDBJ whole genome shotgun (WGS) entry which is preliminary data.</text>
</comment>